<proteinExistence type="inferred from homology"/>
<dbReference type="EMBL" id="JBHSDY010000010">
    <property type="protein sequence ID" value="MFC4299597.1"/>
    <property type="molecule type" value="Genomic_DNA"/>
</dbReference>
<dbReference type="Gene3D" id="3.20.20.140">
    <property type="entry name" value="Metal-dependent hydrolases"/>
    <property type="match status" value="1"/>
</dbReference>
<keyword evidence="5" id="KW-1185">Reference proteome</keyword>
<evidence type="ECO:0000259" key="3">
    <source>
        <dbReference type="Pfam" id="PF01979"/>
    </source>
</evidence>
<comment type="caution">
    <text evidence="4">The sequence shown here is derived from an EMBL/GenBank/DDBJ whole genome shotgun (WGS) entry which is preliminary data.</text>
</comment>
<dbReference type="PANTHER" id="PTHR43794:SF11">
    <property type="entry name" value="AMIDOHYDROLASE-RELATED DOMAIN-CONTAINING PROTEIN"/>
    <property type="match status" value="1"/>
</dbReference>
<dbReference type="InterPro" id="IPR032466">
    <property type="entry name" value="Metal_Hydrolase"/>
</dbReference>
<dbReference type="InterPro" id="IPR050287">
    <property type="entry name" value="MTA/SAH_deaminase"/>
</dbReference>
<name>A0ABV8S342_9BURK</name>
<evidence type="ECO:0000256" key="2">
    <source>
        <dbReference type="ARBA" id="ARBA00022801"/>
    </source>
</evidence>
<dbReference type="Gene3D" id="2.30.40.10">
    <property type="entry name" value="Urease, subunit C, domain 1"/>
    <property type="match status" value="1"/>
</dbReference>
<organism evidence="4 5">
    <name type="scientific">Castellaniella hirudinis</name>
    <dbReference type="NCBI Taxonomy" id="1144617"/>
    <lineage>
        <taxon>Bacteria</taxon>
        <taxon>Pseudomonadati</taxon>
        <taxon>Pseudomonadota</taxon>
        <taxon>Betaproteobacteria</taxon>
        <taxon>Burkholderiales</taxon>
        <taxon>Alcaligenaceae</taxon>
        <taxon>Castellaniella</taxon>
    </lineage>
</organism>
<evidence type="ECO:0000313" key="5">
    <source>
        <dbReference type="Proteomes" id="UP001595756"/>
    </source>
</evidence>
<dbReference type="SUPFAM" id="SSF51556">
    <property type="entry name" value="Metallo-dependent hydrolases"/>
    <property type="match status" value="1"/>
</dbReference>
<comment type="similarity">
    <text evidence="1">Belongs to the metallo-dependent hydrolases superfamily. ATZ/TRZ family.</text>
</comment>
<gene>
    <name evidence="4" type="ORF">ACFO0J_16260</name>
</gene>
<dbReference type="SUPFAM" id="SSF51338">
    <property type="entry name" value="Composite domain of metallo-dependent hydrolases"/>
    <property type="match status" value="1"/>
</dbReference>
<reference evidence="5" key="1">
    <citation type="journal article" date="2019" name="Int. J. Syst. Evol. Microbiol.">
        <title>The Global Catalogue of Microorganisms (GCM) 10K type strain sequencing project: providing services to taxonomists for standard genome sequencing and annotation.</title>
        <authorList>
            <consortium name="The Broad Institute Genomics Platform"/>
            <consortium name="The Broad Institute Genome Sequencing Center for Infectious Disease"/>
            <person name="Wu L."/>
            <person name="Ma J."/>
        </authorList>
    </citation>
    <scope>NUCLEOTIDE SEQUENCE [LARGE SCALE GENOMIC DNA]</scope>
    <source>
        <strain evidence="5">CGMCC 1.19029</strain>
    </source>
</reference>
<accession>A0ABV8S342</accession>
<dbReference type="RefSeq" id="WP_376814106.1">
    <property type="nucleotide sequence ID" value="NZ_JBHSDY010000010.1"/>
</dbReference>
<feature type="domain" description="Amidohydrolase-related" evidence="3">
    <location>
        <begin position="62"/>
        <end position="417"/>
    </location>
</feature>
<sequence length="451" mass="48880">MNHPNLDLLLTGATVITGDGARRVIEDGVIGIAGSSIVLLDDRAALPALPPARRTLGLDGHVILPGFVNVHTHTILTMVRGVAEDMGFAPAYTPGVPHGHEVTEEEAVALARLGALEALLFGSTLINDSYVHADLTLPAMADLGLRVYTCGRVHDVDFSRVHLGDWRHDPAIGERTLNEALRLHERWGGQFGGRTGVQLTPHAPDTCSRELLRQVADSAARHDMRVSTHLSQSRLENRRIQERDGCSPCELLDSVGLLNERLVAAHGMYLSDDDIRRAGAARINLAHVPKGNATGGRIAPTRALRQAGANLTLGTDNMHADMIEVMRWALCMARIQAEKIEDDWQPEDVLEMATINGARAMGLEDRLGSLEVGKCADLVCLDMRRPHLVPRIDALGNIVHTGQGRDVAMVIIDGDIVVEQGRALKADQDRILADAQAASEALWERARAQIA</sequence>
<evidence type="ECO:0000313" key="4">
    <source>
        <dbReference type="EMBL" id="MFC4299597.1"/>
    </source>
</evidence>
<dbReference type="Proteomes" id="UP001595756">
    <property type="component" value="Unassembled WGS sequence"/>
</dbReference>
<dbReference type="InterPro" id="IPR011059">
    <property type="entry name" value="Metal-dep_hydrolase_composite"/>
</dbReference>
<dbReference type="PANTHER" id="PTHR43794">
    <property type="entry name" value="AMINOHYDROLASE SSNA-RELATED"/>
    <property type="match status" value="1"/>
</dbReference>
<dbReference type="Pfam" id="PF01979">
    <property type="entry name" value="Amidohydro_1"/>
    <property type="match status" value="1"/>
</dbReference>
<keyword evidence="2" id="KW-0378">Hydrolase</keyword>
<evidence type="ECO:0000256" key="1">
    <source>
        <dbReference type="ARBA" id="ARBA00006745"/>
    </source>
</evidence>
<protein>
    <submittedName>
        <fullName evidence="4">Amidohydrolase family protein</fullName>
    </submittedName>
</protein>
<dbReference type="InterPro" id="IPR006680">
    <property type="entry name" value="Amidohydro-rel"/>
</dbReference>